<keyword evidence="2" id="KW-1185">Reference proteome</keyword>
<protein>
    <recommendedName>
        <fullName evidence="3">SMI1/KNR4 family protein</fullName>
    </recommendedName>
</protein>
<dbReference type="Proteomes" id="UP000466607">
    <property type="component" value="Chromosome"/>
</dbReference>
<proteinExistence type="predicted"/>
<dbReference type="PANTHER" id="PTHR32011:SF2">
    <property type="entry name" value="OS08G0472400 PROTEIN"/>
    <property type="match status" value="1"/>
</dbReference>
<reference evidence="1 2" key="1">
    <citation type="journal article" date="2019" name="Emerg. Microbes Infect.">
        <title>Comprehensive subspecies identification of 175 nontuberculous mycobacteria species based on 7547 genomic profiles.</title>
        <authorList>
            <person name="Matsumoto Y."/>
            <person name="Kinjo T."/>
            <person name="Motooka D."/>
            <person name="Nabeya D."/>
            <person name="Jung N."/>
            <person name="Uechi K."/>
            <person name="Horii T."/>
            <person name="Iida T."/>
            <person name="Fujita J."/>
            <person name="Nakamura S."/>
        </authorList>
    </citation>
    <scope>NUCLEOTIDE SEQUENCE [LARGE SCALE GENOMIC DNA]</scope>
    <source>
        <strain evidence="1 2">JCM 17423</strain>
    </source>
</reference>
<evidence type="ECO:0000313" key="2">
    <source>
        <dbReference type="Proteomes" id="UP000466607"/>
    </source>
</evidence>
<evidence type="ECO:0008006" key="3">
    <source>
        <dbReference type="Google" id="ProtNLM"/>
    </source>
</evidence>
<evidence type="ECO:0000313" key="1">
    <source>
        <dbReference type="EMBL" id="BBY16865.1"/>
    </source>
</evidence>
<accession>A0AAD1IKA5</accession>
<dbReference type="PANTHER" id="PTHR32011">
    <property type="entry name" value="OS08G0472400 PROTEIN"/>
    <property type="match status" value="1"/>
</dbReference>
<sequence>MGDMSAARIGSDAAACLVAGGAVTLEDGLTDDEFARVEELFGFAFADDHRAFLAAGLPVGASWPNWRGEGRQSLQKRLQLPTEGIVFDVEWSGFWVDGWGPRPARMKDALRSARYQMARVPQMIPVHAHHYLPAGSGTFGHPVLSIMRTDVRLAGADLADHLAREFATDGDQPSAAAATVEFWSDLIA</sequence>
<dbReference type="RefSeq" id="WP_134053120.1">
    <property type="nucleotide sequence ID" value="NZ_AP022586.1"/>
</dbReference>
<organism evidence="1 2">
    <name type="scientific">Mycolicibacterium litorale</name>
    <dbReference type="NCBI Taxonomy" id="758802"/>
    <lineage>
        <taxon>Bacteria</taxon>
        <taxon>Bacillati</taxon>
        <taxon>Actinomycetota</taxon>
        <taxon>Actinomycetes</taxon>
        <taxon>Mycobacteriales</taxon>
        <taxon>Mycobacteriaceae</taxon>
        <taxon>Mycolicibacterium</taxon>
    </lineage>
</organism>
<dbReference type="EMBL" id="AP022586">
    <property type="protein sequence ID" value="BBY16865.1"/>
    <property type="molecule type" value="Genomic_DNA"/>
</dbReference>
<gene>
    <name evidence="1" type="ORF">MLIT_24570</name>
</gene>
<dbReference type="AlphaFoldDB" id="A0AAD1IKA5"/>
<name>A0AAD1IKA5_9MYCO</name>